<dbReference type="GO" id="GO:0007039">
    <property type="term" value="P:protein catabolic process in the vacuole"/>
    <property type="evidence" value="ECO:0007669"/>
    <property type="project" value="TreeGrafter"/>
</dbReference>
<name>A0A642UK25_DIURU</name>
<feature type="region of interest" description="Disordered" evidence="2">
    <location>
        <begin position="86"/>
        <end position="132"/>
    </location>
</feature>
<feature type="compositionally biased region" description="Low complexity" evidence="2">
    <location>
        <begin position="602"/>
        <end position="613"/>
    </location>
</feature>
<organism evidence="4 5">
    <name type="scientific">Diutina rugosa</name>
    <name type="common">Yeast</name>
    <name type="synonym">Candida rugosa</name>
    <dbReference type="NCBI Taxonomy" id="5481"/>
    <lineage>
        <taxon>Eukaryota</taxon>
        <taxon>Fungi</taxon>
        <taxon>Dikarya</taxon>
        <taxon>Ascomycota</taxon>
        <taxon>Saccharomycotina</taxon>
        <taxon>Pichiomycetes</taxon>
        <taxon>Debaryomycetaceae</taxon>
        <taxon>Diutina</taxon>
    </lineage>
</organism>
<dbReference type="AlphaFoldDB" id="A0A642UK25"/>
<feature type="region of interest" description="Disordered" evidence="2">
    <location>
        <begin position="337"/>
        <end position="363"/>
    </location>
</feature>
<dbReference type="Pfam" id="PF08550">
    <property type="entry name" value="GATA_AreA"/>
    <property type="match status" value="1"/>
</dbReference>
<feature type="compositionally biased region" description="Polar residues" evidence="2">
    <location>
        <begin position="642"/>
        <end position="657"/>
    </location>
</feature>
<feature type="domain" description="Nitrogen regulatory protein areA GATA-like" evidence="3">
    <location>
        <begin position="152"/>
        <end position="179"/>
    </location>
</feature>
<dbReference type="GeneID" id="54782458"/>
<accession>A0A642UK25</accession>
<feature type="region of interest" description="Disordered" evidence="2">
    <location>
        <begin position="542"/>
        <end position="657"/>
    </location>
</feature>
<dbReference type="Proteomes" id="UP000449547">
    <property type="component" value="Unassembled WGS sequence"/>
</dbReference>
<dbReference type="InterPro" id="IPR013860">
    <property type="entry name" value="AreA_GATA"/>
</dbReference>
<feature type="compositionally biased region" description="Polar residues" evidence="2">
    <location>
        <begin position="702"/>
        <end position="711"/>
    </location>
</feature>
<feature type="region of interest" description="Disordered" evidence="2">
    <location>
        <begin position="690"/>
        <end position="771"/>
    </location>
</feature>
<feature type="compositionally biased region" description="Acidic residues" evidence="2">
    <location>
        <begin position="402"/>
        <end position="414"/>
    </location>
</feature>
<proteinExistence type="predicted"/>
<feature type="compositionally biased region" description="Low complexity" evidence="2">
    <location>
        <begin position="629"/>
        <end position="641"/>
    </location>
</feature>
<evidence type="ECO:0000256" key="1">
    <source>
        <dbReference type="SAM" id="Coils"/>
    </source>
</evidence>
<feature type="region of interest" description="Disordered" evidence="2">
    <location>
        <begin position="1"/>
        <end position="34"/>
    </location>
</feature>
<dbReference type="OMA" id="WKYIILK"/>
<evidence type="ECO:0000313" key="4">
    <source>
        <dbReference type="EMBL" id="KAA8900384.1"/>
    </source>
</evidence>
<feature type="compositionally biased region" description="Basic and acidic residues" evidence="2">
    <location>
        <begin position="122"/>
        <end position="132"/>
    </location>
</feature>
<dbReference type="VEuPathDB" id="FungiDB:DIURU_003807"/>
<evidence type="ECO:0000313" key="5">
    <source>
        <dbReference type="Proteomes" id="UP000449547"/>
    </source>
</evidence>
<comment type="caution">
    <text evidence="4">The sequence shown here is derived from an EMBL/GenBank/DDBJ whole genome shotgun (WGS) entry which is preliminary data.</text>
</comment>
<reference evidence="4 5" key="1">
    <citation type="submission" date="2019-07" db="EMBL/GenBank/DDBJ databases">
        <title>Genome assembly of two rare yeast pathogens: Diutina rugosa and Trichomonascus ciferrii.</title>
        <authorList>
            <person name="Mixao V."/>
            <person name="Saus E."/>
            <person name="Hansen A."/>
            <person name="Lass-Flor C."/>
            <person name="Gabaldon T."/>
        </authorList>
    </citation>
    <scope>NUCLEOTIDE SEQUENCE [LARGE SCALE GENOMIC DNA]</scope>
    <source>
        <strain evidence="4 5">CBS 613</strain>
    </source>
</reference>
<evidence type="ECO:0000256" key="2">
    <source>
        <dbReference type="SAM" id="MobiDB-lite"/>
    </source>
</evidence>
<protein>
    <recommendedName>
        <fullName evidence="3">Nitrogen regulatory protein areA GATA-like domain-containing protein</fullName>
    </recommendedName>
</protein>
<dbReference type="OrthoDB" id="5563539at2759"/>
<feature type="coiled-coil region" evidence="1">
    <location>
        <begin position="261"/>
        <end position="288"/>
    </location>
</feature>
<dbReference type="GO" id="GO:0005773">
    <property type="term" value="C:vacuole"/>
    <property type="evidence" value="ECO:0007669"/>
    <property type="project" value="GOC"/>
</dbReference>
<feature type="region of interest" description="Disordered" evidence="2">
    <location>
        <begin position="382"/>
        <end position="482"/>
    </location>
</feature>
<feature type="compositionally biased region" description="Low complexity" evidence="2">
    <location>
        <begin position="427"/>
        <end position="437"/>
    </location>
</feature>
<evidence type="ECO:0000259" key="3">
    <source>
        <dbReference type="Pfam" id="PF08550"/>
    </source>
</evidence>
<keyword evidence="5" id="KW-1185">Reference proteome</keyword>
<dbReference type="PANTHER" id="PTHR28051:SF1">
    <property type="entry name" value="PROTEIN MTL1-RELATED"/>
    <property type="match status" value="1"/>
</dbReference>
<feature type="compositionally biased region" description="Low complexity" evidence="2">
    <location>
        <begin position="728"/>
        <end position="742"/>
    </location>
</feature>
<dbReference type="InterPro" id="IPR052292">
    <property type="entry name" value="Glucose_repression_reg"/>
</dbReference>
<dbReference type="GO" id="GO:0042149">
    <property type="term" value="P:cellular response to glucose starvation"/>
    <property type="evidence" value="ECO:0007669"/>
    <property type="project" value="TreeGrafter"/>
</dbReference>
<dbReference type="RefSeq" id="XP_034011384.1">
    <property type="nucleotide sequence ID" value="XM_034156610.1"/>
</dbReference>
<dbReference type="EMBL" id="SWFT01000112">
    <property type="protein sequence ID" value="KAA8900384.1"/>
    <property type="molecule type" value="Genomic_DNA"/>
</dbReference>
<dbReference type="PANTHER" id="PTHR28051">
    <property type="entry name" value="PROTEIN MTL1-RELATED"/>
    <property type="match status" value="1"/>
</dbReference>
<keyword evidence="1" id="KW-0175">Coiled coil</keyword>
<gene>
    <name evidence="4" type="ORF">DIURU_003807</name>
</gene>
<sequence>MNNTQSKAAGAPSGSSEVFCGGATTSQHIEAKDDEHFETTTFALKRTPSLGLLDEFIDPEKQAEKIHSASPGLKQSSGNLASLAHATPAAAEPPVAEPSNEVTPTPASPKPLTTAFDSPELMPHDDADITNEPQRHVDYLSYQWDITDISKSWRYIVSKRNTVTNAARLENASWRTWAQRQGNLKTINPEVVNWSKDSDVTWLYGPILEDDNKNVDDDPHRQVTVTSKEAGDISLPSYNKPKGIIRQRSRLDRIISHSNLLKHDLAANRELQRRKDEQQAKMEALRDAPKPEFFDYHAITGRLNQQYKHSQPSSNSSLTKLQNLLNHKIDTAHQPSPLAAVASPNSPQSEVTSVDLNPPKPERHIHFDETVMQCIAVDNYSDSDGDADVAPAPKTPSAIYLDSDDSDDSDDDDKDGGFFLSVPSLGAAPAIASSARASESESESSELSDSVSTTNSKMELQTIRMLSPTTINYGSEDETSDDEYTYTSSLSHKAEHRGYDYYYNYDYDRVYTDHPAYAELNTPDVVDCPADIAMQFNNASVHDGSGSAASTPIVLEPQPGPGGSPVAIIPQVIAAPGVKSPSTPKPQPAAVESDSDSDSDDGLSISASSSSKDLAQSVFGMTQADHFPDATPAEPVAAPTASINPNRSQSSFIAKQPRSSGSLAASFFGDASQADGGAVRSQLSQLFLGDTQKNNSNSSSSTVAHTPSSALADSFLGRSASSFDREPSPSAKSAPSPPQTSQETATSVLSPPRRARSGFLLQDSDSESDSE</sequence>
<feature type="compositionally biased region" description="Polar residues" evidence="2">
    <location>
        <begin position="343"/>
        <end position="355"/>
    </location>
</feature>
<feature type="compositionally biased region" description="Low complexity" evidence="2">
    <location>
        <begin position="86"/>
        <end position="99"/>
    </location>
</feature>